<dbReference type="Proteomes" id="UP001227268">
    <property type="component" value="Unassembled WGS sequence"/>
</dbReference>
<evidence type="ECO:0000313" key="1">
    <source>
        <dbReference type="EMBL" id="KAJ9104434.1"/>
    </source>
</evidence>
<organism evidence="1 2">
    <name type="scientific">Naganishia friedmannii</name>
    <dbReference type="NCBI Taxonomy" id="89922"/>
    <lineage>
        <taxon>Eukaryota</taxon>
        <taxon>Fungi</taxon>
        <taxon>Dikarya</taxon>
        <taxon>Basidiomycota</taxon>
        <taxon>Agaricomycotina</taxon>
        <taxon>Tremellomycetes</taxon>
        <taxon>Filobasidiales</taxon>
        <taxon>Filobasidiaceae</taxon>
        <taxon>Naganishia</taxon>
    </lineage>
</organism>
<comment type="caution">
    <text evidence="1">The sequence shown here is derived from an EMBL/GenBank/DDBJ whole genome shotgun (WGS) entry which is preliminary data.</text>
</comment>
<gene>
    <name evidence="1" type="ORF">QFC21_001929</name>
</gene>
<keyword evidence="2" id="KW-1185">Reference proteome</keyword>
<name>A0ACC2VZF5_9TREE</name>
<proteinExistence type="predicted"/>
<reference evidence="1" key="1">
    <citation type="submission" date="2023-04" db="EMBL/GenBank/DDBJ databases">
        <title>Draft Genome sequencing of Naganishia species isolated from polar environments using Oxford Nanopore Technology.</title>
        <authorList>
            <person name="Leo P."/>
            <person name="Venkateswaran K."/>
        </authorList>
    </citation>
    <scope>NUCLEOTIDE SEQUENCE</scope>
    <source>
        <strain evidence="1">MNA-CCFEE 5423</strain>
    </source>
</reference>
<protein>
    <submittedName>
        <fullName evidence="1">Uncharacterized protein</fullName>
    </submittedName>
</protein>
<dbReference type="EMBL" id="JASBWT010000005">
    <property type="protein sequence ID" value="KAJ9104434.1"/>
    <property type="molecule type" value="Genomic_DNA"/>
</dbReference>
<evidence type="ECO:0000313" key="2">
    <source>
        <dbReference type="Proteomes" id="UP001227268"/>
    </source>
</evidence>
<accession>A0ACC2VZF5</accession>
<sequence length="615" mass="67209">MREREQEVGLREIKKLGVLRPAYLGFLLTGLQYRSRQISALAFIPNCLTASANILACGGQQGELHLTSLPAPNMGRNETGNATSRTPINPWISRQLPALGSGDRTAAAWSMTVTLPHASINNSFVLLPPYPGETPLPTRASSPVEDFRGGSIYQGRNPSSNISPPVATFPNSLPRGNRLDRHNIAREPTSAEDDPRTSSFGSTGTDNSRTSSEGHPAGGDDGMSFMNNMTRLVPTRSPEAIGHRGSWSTRSRGTRGGRGGASFDSNRQHASPVQSHGVPPQLRGLVRGEVEPDVYVYDSGIAAFGSRTAVGENQPYSRNAPPSWYSHLLDNSQFPQRPLPPASSFLPPSVITGEPRLLVSNNDHFVKLFALRAALTNNTGQSQPARVNEPKFASKRLTNIGGVKINTAANHFYLYEVISGGCDFRLIRTYRASDDAGFSTSWSKDGKKFAVASQDGVVTVWDHRSSDPLAKLHTRTRHDIGRFDYEDTYYWRSAAADGSRRDPARVVKFSPPGSDRDLLVFSEEGEAIHVVDARTFDVQARLELPIISREERLRNAHHPSYSPTRRVGPDGGRIGIAGIDFDPSGDFLYAGTEAVMVEYDLRRHSRRGVGSWVLA</sequence>